<proteinExistence type="predicted"/>
<evidence type="ECO:0000313" key="3">
    <source>
        <dbReference type="Proteomes" id="UP000502823"/>
    </source>
</evidence>
<dbReference type="OrthoDB" id="8191755at2759"/>
<dbReference type="AlphaFoldDB" id="A0A6L2QBN1"/>
<accession>A0A6L2QBN1</accession>
<dbReference type="InParanoid" id="A0A6L2QBN1"/>
<comment type="caution">
    <text evidence="2">The sequence shown here is derived from an EMBL/GenBank/DDBJ whole genome shotgun (WGS) entry which is preliminary data.</text>
</comment>
<name>A0A6L2QBN1_COPFO</name>
<dbReference type="Pfam" id="PF03184">
    <property type="entry name" value="DDE_1"/>
    <property type="match status" value="1"/>
</dbReference>
<reference evidence="3" key="1">
    <citation type="submission" date="2020-01" db="EMBL/GenBank/DDBJ databases">
        <title>Draft genome sequence of the Termite Coptotermes fromosanus.</title>
        <authorList>
            <person name="Itakura S."/>
            <person name="Yosikawa Y."/>
            <person name="Umezawa K."/>
        </authorList>
    </citation>
    <scope>NUCLEOTIDE SEQUENCE [LARGE SCALE GENOMIC DNA]</scope>
</reference>
<sequence length="97" mass="10921">MTLMFGAPPGSFGLVNGPQSSWMTGPLLLKVLEHLKKRIRIPKEDYITLLMDNHDSYCTQDSIFYARENCITLVTLPPHCCHRLQSLDVGMKGPFKG</sequence>
<feature type="domain" description="DDE-1" evidence="1">
    <location>
        <begin position="20"/>
        <end position="96"/>
    </location>
</feature>
<dbReference type="EMBL" id="BLKM01002183">
    <property type="protein sequence ID" value="GFG40508.1"/>
    <property type="molecule type" value="Genomic_DNA"/>
</dbReference>
<dbReference type="GO" id="GO:0003676">
    <property type="term" value="F:nucleic acid binding"/>
    <property type="evidence" value="ECO:0007669"/>
    <property type="project" value="InterPro"/>
</dbReference>
<keyword evidence="3" id="KW-1185">Reference proteome</keyword>
<evidence type="ECO:0000313" key="2">
    <source>
        <dbReference type="EMBL" id="GFG40508.1"/>
    </source>
</evidence>
<organism evidence="2 3">
    <name type="scientific">Coptotermes formosanus</name>
    <name type="common">Formosan subterranean termite</name>
    <dbReference type="NCBI Taxonomy" id="36987"/>
    <lineage>
        <taxon>Eukaryota</taxon>
        <taxon>Metazoa</taxon>
        <taxon>Ecdysozoa</taxon>
        <taxon>Arthropoda</taxon>
        <taxon>Hexapoda</taxon>
        <taxon>Insecta</taxon>
        <taxon>Pterygota</taxon>
        <taxon>Neoptera</taxon>
        <taxon>Polyneoptera</taxon>
        <taxon>Dictyoptera</taxon>
        <taxon>Blattodea</taxon>
        <taxon>Blattoidea</taxon>
        <taxon>Termitoidae</taxon>
        <taxon>Rhinotermitidae</taxon>
        <taxon>Coptotermes</taxon>
    </lineage>
</organism>
<evidence type="ECO:0000259" key="1">
    <source>
        <dbReference type="Pfam" id="PF03184"/>
    </source>
</evidence>
<dbReference type="InterPro" id="IPR004875">
    <property type="entry name" value="DDE_SF_endonuclease_dom"/>
</dbReference>
<dbReference type="Proteomes" id="UP000502823">
    <property type="component" value="Unassembled WGS sequence"/>
</dbReference>
<gene>
    <name evidence="2" type="ORF">Cfor_06520</name>
</gene>
<feature type="non-terminal residue" evidence="2">
    <location>
        <position position="97"/>
    </location>
</feature>
<protein>
    <recommendedName>
        <fullName evidence="1">DDE-1 domain-containing protein</fullName>
    </recommendedName>
</protein>